<gene>
    <name evidence="1" type="ORF">ABIF63_002891</name>
</gene>
<dbReference type="Proteomes" id="UP001549291">
    <property type="component" value="Unassembled WGS sequence"/>
</dbReference>
<protein>
    <submittedName>
        <fullName evidence="1">Uncharacterized protein</fullName>
    </submittedName>
</protein>
<name>A0ABV2RQC5_BRAJP</name>
<evidence type="ECO:0000313" key="1">
    <source>
        <dbReference type="EMBL" id="MET4718785.1"/>
    </source>
</evidence>
<dbReference type="EMBL" id="JBEPTQ010000002">
    <property type="protein sequence ID" value="MET4718785.1"/>
    <property type="molecule type" value="Genomic_DNA"/>
</dbReference>
<evidence type="ECO:0000313" key="2">
    <source>
        <dbReference type="Proteomes" id="UP001549291"/>
    </source>
</evidence>
<keyword evidence="2" id="KW-1185">Reference proteome</keyword>
<organism evidence="1 2">
    <name type="scientific">Bradyrhizobium japonicum</name>
    <dbReference type="NCBI Taxonomy" id="375"/>
    <lineage>
        <taxon>Bacteria</taxon>
        <taxon>Pseudomonadati</taxon>
        <taxon>Pseudomonadota</taxon>
        <taxon>Alphaproteobacteria</taxon>
        <taxon>Hyphomicrobiales</taxon>
        <taxon>Nitrobacteraceae</taxon>
        <taxon>Bradyrhizobium</taxon>
    </lineage>
</organism>
<accession>A0ABV2RQC5</accession>
<sequence length="30" mass="3105">MIELKIAILLAVMGALLLGLRIGVAPATDK</sequence>
<reference evidence="1 2" key="1">
    <citation type="submission" date="2024-06" db="EMBL/GenBank/DDBJ databases">
        <title>Genomic Encyclopedia of Type Strains, Phase V (KMG-V): Genome sequencing to study the core and pangenomes of soil and plant-associated prokaryotes.</title>
        <authorList>
            <person name="Whitman W."/>
        </authorList>
    </citation>
    <scope>NUCLEOTIDE SEQUENCE [LARGE SCALE GENOMIC DNA]</scope>
    <source>
        <strain evidence="1 2">USDA 160</strain>
    </source>
</reference>
<comment type="caution">
    <text evidence="1">The sequence shown here is derived from an EMBL/GenBank/DDBJ whole genome shotgun (WGS) entry which is preliminary data.</text>
</comment>
<proteinExistence type="predicted"/>